<feature type="chain" id="PRO_5045764186" description="Lipoprotein" evidence="2">
    <location>
        <begin position="19"/>
        <end position="261"/>
    </location>
</feature>
<dbReference type="EMBL" id="JAVLVU010000001">
    <property type="protein sequence ID" value="MDT3402840.1"/>
    <property type="molecule type" value="Genomic_DNA"/>
</dbReference>
<sequence>MKIFTQLKFIVLAVTVIAAISSCRTYSNGGDDVTPPNPTTGTGNGSDNQNQVVIAFPRTSIDINTTDSVVAVLSSGTSTIRKKATKGGTFYTISLNGVYTGTWSTNIKVYTKSRMYRFETALNTANSSTFVGPTGKLADNWKTNLFVHDSNYGISFAVAALPTDAYYELFLPPTLIGYTHVYFERYVYKTIDSTDNVVQYGVLNFKAADYKGFQANTTAFAPFATAMKNQPWDTADVSLQLYNEGSSTSYKVIFQASVKNE</sequence>
<name>A0ABU3GST9_9SPHI</name>
<evidence type="ECO:0000313" key="3">
    <source>
        <dbReference type="EMBL" id="MDT3402840.1"/>
    </source>
</evidence>
<proteinExistence type="predicted"/>
<gene>
    <name evidence="3" type="ORF">QE417_001912</name>
</gene>
<comment type="caution">
    <text evidence="3">The sequence shown here is derived from an EMBL/GenBank/DDBJ whole genome shotgun (WGS) entry which is preliminary data.</text>
</comment>
<feature type="region of interest" description="Disordered" evidence="1">
    <location>
        <begin position="28"/>
        <end position="49"/>
    </location>
</feature>
<organism evidence="3 4">
    <name type="scientific">Mucilaginibacter terrae</name>
    <dbReference type="NCBI Taxonomy" id="1955052"/>
    <lineage>
        <taxon>Bacteria</taxon>
        <taxon>Pseudomonadati</taxon>
        <taxon>Bacteroidota</taxon>
        <taxon>Sphingobacteriia</taxon>
        <taxon>Sphingobacteriales</taxon>
        <taxon>Sphingobacteriaceae</taxon>
        <taxon>Mucilaginibacter</taxon>
    </lineage>
</organism>
<feature type="signal peptide" evidence="2">
    <location>
        <begin position="1"/>
        <end position="18"/>
    </location>
</feature>
<evidence type="ECO:0008006" key="5">
    <source>
        <dbReference type="Google" id="ProtNLM"/>
    </source>
</evidence>
<keyword evidence="2" id="KW-0732">Signal</keyword>
<dbReference type="RefSeq" id="WP_311949529.1">
    <property type="nucleotide sequence ID" value="NZ_JAVLVU010000001.1"/>
</dbReference>
<accession>A0ABU3GST9</accession>
<reference evidence="4" key="1">
    <citation type="submission" date="2023-07" db="EMBL/GenBank/DDBJ databases">
        <title>Functional and genomic diversity of the sorghum phyllosphere microbiome.</title>
        <authorList>
            <person name="Shade A."/>
        </authorList>
    </citation>
    <scope>NUCLEOTIDE SEQUENCE [LARGE SCALE GENOMIC DNA]</scope>
    <source>
        <strain evidence="4">SORGH_AS_0422</strain>
    </source>
</reference>
<evidence type="ECO:0000256" key="1">
    <source>
        <dbReference type="SAM" id="MobiDB-lite"/>
    </source>
</evidence>
<protein>
    <recommendedName>
        <fullName evidence="5">Lipoprotein</fullName>
    </recommendedName>
</protein>
<feature type="compositionally biased region" description="Low complexity" evidence="1">
    <location>
        <begin position="29"/>
        <end position="48"/>
    </location>
</feature>
<dbReference type="PROSITE" id="PS51257">
    <property type="entry name" value="PROKAR_LIPOPROTEIN"/>
    <property type="match status" value="1"/>
</dbReference>
<dbReference type="Proteomes" id="UP001258315">
    <property type="component" value="Unassembled WGS sequence"/>
</dbReference>
<evidence type="ECO:0000313" key="4">
    <source>
        <dbReference type="Proteomes" id="UP001258315"/>
    </source>
</evidence>
<keyword evidence="4" id="KW-1185">Reference proteome</keyword>
<evidence type="ECO:0000256" key="2">
    <source>
        <dbReference type="SAM" id="SignalP"/>
    </source>
</evidence>